<dbReference type="AlphaFoldDB" id="A0A7X0SCU4"/>
<sequence>MGMKRKRILYLGLITIVMILGICSRKYGGYLPGIISEYSGDILWALMVYLGFGFLFSKSPIRYIALISLIFSWGIEISQLYQGKLINVIRQTTLGALVLGRGFLFSDLVCYTIGILIGV</sequence>
<dbReference type="InterPro" id="IPR021257">
    <property type="entry name" value="DUF2809"/>
</dbReference>
<keyword evidence="1" id="KW-1133">Transmembrane helix</keyword>
<gene>
    <name evidence="2" type="ORF">H7E68_10835</name>
</gene>
<proteinExistence type="predicted"/>
<dbReference type="Pfam" id="PF10990">
    <property type="entry name" value="DUF2809"/>
    <property type="match status" value="1"/>
</dbReference>
<evidence type="ECO:0000313" key="2">
    <source>
        <dbReference type="EMBL" id="MBB6715224.1"/>
    </source>
</evidence>
<accession>A0A7X0SCU4</accession>
<feature type="transmembrane region" description="Helical" evidence="1">
    <location>
        <begin position="35"/>
        <end position="56"/>
    </location>
</feature>
<name>A0A7X0SCU4_9CLOT</name>
<dbReference type="Proteomes" id="UP000585258">
    <property type="component" value="Unassembled WGS sequence"/>
</dbReference>
<feature type="transmembrane region" description="Helical" evidence="1">
    <location>
        <begin position="63"/>
        <end position="82"/>
    </location>
</feature>
<feature type="transmembrane region" description="Helical" evidence="1">
    <location>
        <begin position="94"/>
        <end position="117"/>
    </location>
</feature>
<evidence type="ECO:0000313" key="3">
    <source>
        <dbReference type="Proteomes" id="UP000585258"/>
    </source>
</evidence>
<protein>
    <submittedName>
        <fullName evidence="2">DUF2809 domain-containing protein</fullName>
    </submittedName>
</protein>
<evidence type="ECO:0000256" key="1">
    <source>
        <dbReference type="SAM" id="Phobius"/>
    </source>
</evidence>
<dbReference type="OrthoDB" id="5360192at2"/>
<reference evidence="2 3" key="1">
    <citation type="submission" date="2020-08" db="EMBL/GenBank/DDBJ databases">
        <title>Clostridia isolated from Swiss meat.</title>
        <authorList>
            <person name="Wambui J."/>
            <person name="Stevens M.J.A."/>
            <person name="Stephan R."/>
        </authorList>
    </citation>
    <scope>NUCLEOTIDE SEQUENCE [LARGE SCALE GENOMIC DNA]</scope>
    <source>
        <strain evidence="2 3">CM001</strain>
    </source>
</reference>
<keyword evidence="1" id="KW-0812">Transmembrane</keyword>
<organism evidence="2 3">
    <name type="scientific">Clostridium gasigenes</name>
    <dbReference type="NCBI Taxonomy" id="94869"/>
    <lineage>
        <taxon>Bacteria</taxon>
        <taxon>Bacillati</taxon>
        <taxon>Bacillota</taxon>
        <taxon>Clostridia</taxon>
        <taxon>Eubacteriales</taxon>
        <taxon>Clostridiaceae</taxon>
        <taxon>Clostridium</taxon>
    </lineage>
</organism>
<dbReference type="EMBL" id="JACKWY010000005">
    <property type="protein sequence ID" value="MBB6715224.1"/>
    <property type="molecule type" value="Genomic_DNA"/>
</dbReference>
<keyword evidence="1" id="KW-0472">Membrane</keyword>
<comment type="caution">
    <text evidence="2">The sequence shown here is derived from an EMBL/GenBank/DDBJ whole genome shotgun (WGS) entry which is preliminary data.</text>
</comment>